<dbReference type="InterPro" id="IPR029063">
    <property type="entry name" value="SAM-dependent_MTases_sf"/>
</dbReference>
<sequence>MPVIKIKKMQNLQPEVLKHIKQTDSVIDIGCGIKPQQIIKPQVHVCIEPYAEYIEHLEKNIQNRDRIYILINSAWDILKIFPPNSVDTIIFTDVIEHLEKEDRRKLIGHARRVARVQVILFTPLGFLPQRHPDGKDAWGLEGGKWQNHKSGWEPGEFDSSWNIFVCEKFHSGRHNGELFDETYGAFWAILNIERKAKSSQAFTLLVPEQ</sequence>
<dbReference type="Gene3D" id="3.40.50.150">
    <property type="entry name" value="Vaccinia Virus protein VP39"/>
    <property type="match status" value="1"/>
</dbReference>
<evidence type="ECO:0000313" key="2">
    <source>
        <dbReference type="EMBL" id="TYR73187.1"/>
    </source>
</evidence>
<dbReference type="CDD" id="cd02440">
    <property type="entry name" value="AdoMet_MTases"/>
    <property type="match status" value="1"/>
</dbReference>
<dbReference type="InterPro" id="IPR013216">
    <property type="entry name" value="Methyltransf_11"/>
</dbReference>
<dbReference type="EMBL" id="VTEH01000021">
    <property type="protein sequence ID" value="TYR73187.1"/>
    <property type="molecule type" value="Genomic_DNA"/>
</dbReference>
<reference evidence="2 3" key="1">
    <citation type="submission" date="2019-08" db="EMBL/GenBank/DDBJ databases">
        <title>Bacillus genomes from the desert of Cuatro Cienegas, Coahuila.</title>
        <authorList>
            <person name="Olmedo-Alvarez G."/>
        </authorList>
    </citation>
    <scope>NUCLEOTIDE SEQUENCE [LARGE SCALE GENOMIC DNA]</scope>
    <source>
        <strain evidence="2 3">CH40_1T</strain>
    </source>
</reference>
<evidence type="ECO:0000313" key="3">
    <source>
        <dbReference type="Proteomes" id="UP000323317"/>
    </source>
</evidence>
<dbReference type="AlphaFoldDB" id="A0A5D4K6Z6"/>
<keyword evidence="2" id="KW-0489">Methyltransferase</keyword>
<comment type="caution">
    <text evidence="2">The sequence shown here is derived from an EMBL/GenBank/DDBJ whole genome shotgun (WGS) entry which is preliminary data.</text>
</comment>
<dbReference type="Proteomes" id="UP000323317">
    <property type="component" value="Unassembled WGS sequence"/>
</dbReference>
<feature type="domain" description="Methyltransferase type 11" evidence="1">
    <location>
        <begin position="28"/>
        <end position="117"/>
    </location>
</feature>
<keyword evidence="2" id="KW-0808">Transferase</keyword>
<dbReference type="Pfam" id="PF08241">
    <property type="entry name" value="Methyltransf_11"/>
    <property type="match status" value="1"/>
</dbReference>
<dbReference type="SUPFAM" id="SSF53335">
    <property type="entry name" value="S-adenosyl-L-methionine-dependent methyltransferases"/>
    <property type="match status" value="1"/>
</dbReference>
<dbReference type="RefSeq" id="WP_148948499.1">
    <property type="nucleotide sequence ID" value="NZ_VTEH01000021.1"/>
</dbReference>
<dbReference type="GO" id="GO:0032259">
    <property type="term" value="P:methylation"/>
    <property type="evidence" value="ECO:0007669"/>
    <property type="project" value="UniProtKB-KW"/>
</dbReference>
<protein>
    <submittedName>
        <fullName evidence="2">Class I SAM-dependent methyltransferase</fullName>
    </submittedName>
</protein>
<name>A0A5D4K6Z6_9BACI</name>
<gene>
    <name evidence="2" type="ORF">FZC79_20010</name>
</gene>
<accession>A0A5D4K6Z6</accession>
<dbReference type="GO" id="GO:0008757">
    <property type="term" value="F:S-adenosylmethionine-dependent methyltransferase activity"/>
    <property type="evidence" value="ECO:0007669"/>
    <property type="project" value="InterPro"/>
</dbReference>
<proteinExistence type="predicted"/>
<evidence type="ECO:0000259" key="1">
    <source>
        <dbReference type="Pfam" id="PF08241"/>
    </source>
</evidence>
<organism evidence="2 3">
    <name type="scientific">Rossellomorea vietnamensis</name>
    <dbReference type="NCBI Taxonomy" id="218284"/>
    <lineage>
        <taxon>Bacteria</taxon>
        <taxon>Bacillati</taxon>
        <taxon>Bacillota</taxon>
        <taxon>Bacilli</taxon>
        <taxon>Bacillales</taxon>
        <taxon>Bacillaceae</taxon>
        <taxon>Rossellomorea</taxon>
    </lineage>
</organism>